<gene>
    <name evidence="1" type="ORF">ACF05T_15035</name>
</gene>
<accession>A0ABW6YCY4</accession>
<name>A0ABW6YCY4_9ACTN</name>
<dbReference type="SUPFAM" id="SSF54909">
    <property type="entry name" value="Dimeric alpha+beta barrel"/>
    <property type="match status" value="1"/>
</dbReference>
<reference evidence="1 2" key="1">
    <citation type="submission" date="2024-10" db="EMBL/GenBank/DDBJ databases">
        <title>The Natural Products Discovery Center: Release of the First 8490 Sequenced Strains for Exploring Actinobacteria Biosynthetic Diversity.</title>
        <authorList>
            <person name="Kalkreuter E."/>
            <person name="Kautsar S.A."/>
            <person name="Yang D."/>
            <person name="Bader C.D."/>
            <person name="Teijaro C.N."/>
            <person name="Fluegel L."/>
            <person name="Davis C.M."/>
            <person name="Simpson J.R."/>
            <person name="Lauterbach L."/>
            <person name="Steele A.D."/>
            <person name="Gui C."/>
            <person name="Meng S."/>
            <person name="Li G."/>
            <person name="Viehrig K."/>
            <person name="Ye F."/>
            <person name="Su P."/>
            <person name="Kiefer A.F."/>
            <person name="Nichols A."/>
            <person name="Cepeda A.J."/>
            <person name="Yan W."/>
            <person name="Fan B."/>
            <person name="Jiang Y."/>
            <person name="Adhikari A."/>
            <person name="Zheng C.-J."/>
            <person name="Schuster L."/>
            <person name="Cowan T.M."/>
            <person name="Smanski M.J."/>
            <person name="Chevrette M.G."/>
            <person name="De Carvalho L.P.S."/>
            <person name="Shen B."/>
        </authorList>
    </citation>
    <scope>NUCLEOTIDE SEQUENCE [LARGE SCALE GENOMIC DNA]</scope>
    <source>
        <strain evidence="1 2">NPDC015755</strain>
    </source>
</reference>
<protein>
    <recommendedName>
        <fullName evidence="3">NIPSNAP family protein</fullName>
    </recommendedName>
</protein>
<proteinExistence type="predicted"/>
<evidence type="ECO:0008006" key="3">
    <source>
        <dbReference type="Google" id="ProtNLM"/>
    </source>
</evidence>
<evidence type="ECO:0000313" key="2">
    <source>
        <dbReference type="Proteomes" id="UP001603013"/>
    </source>
</evidence>
<keyword evidence="2" id="KW-1185">Reference proteome</keyword>
<dbReference type="InterPro" id="IPR011008">
    <property type="entry name" value="Dimeric_a/b-barrel"/>
</dbReference>
<dbReference type="EMBL" id="JBIBSM010000007">
    <property type="protein sequence ID" value="MFF8277406.1"/>
    <property type="molecule type" value="Genomic_DNA"/>
</dbReference>
<sequence length="125" mass="14351">MTETDTGDDIRLLEIRLFTLRPGVREEFHRISRDGTVPLMRRGGITVITHGPSRNDEDGYFLLRAFRSEEERVRLSLAVYETEEWLREYEDVVPKMMTDYQTSVVPVPRGALEEFARSMTAAAAG</sequence>
<dbReference type="Gene3D" id="3.30.70.100">
    <property type="match status" value="1"/>
</dbReference>
<organism evidence="1 2">
    <name type="scientific">Streptomyces lateritius</name>
    <dbReference type="NCBI Taxonomy" id="67313"/>
    <lineage>
        <taxon>Bacteria</taxon>
        <taxon>Bacillati</taxon>
        <taxon>Actinomycetota</taxon>
        <taxon>Actinomycetes</taxon>
        <taxon>Kitasatosporales</taxon>
        <taxon>Streptomycetaceae</taxon>
        <taxon>Streptomyces</taxon>
    </lineage>
</organism>
<evidence type="ECO:0000313" key="1">
    <source>
        <dbReference type="EMBL" id="MFF8277406.1"/>
    </source>
</evidence>
<dbReference type="Proteomes" id="UP001603013">
    <property type="component" value="Unassembled WGS sequence"/>
</dbReference>
<comment type="caution">
    <text evidence="1">The sequence shown here is derived from an EMBL/GenBank/DDBJ whole genome shotgun (WGS) entry which is preliminary data.</text>
</comment>
<dbReference type="RefSeq" id="WP_158990737.1">
    <property type="nucleotide sequence ID" value="NZ_BMTO01000013.1"/>
</dbReference>